<dbReference type="AlphaFoldDB" id="A0A6P6YAT2"/>
<dbReference type="InterPro" id="IPR051487">
    <property type="entry name" value="Ser/Thr_Proteases_Immune/Dev"/>
</dbReference>
<dbReference type="InterPro" id="IPR033116">
    <property type="entry name" value="TRYPSIN_SER"/>
</dbReference>
<sequence length="254" mass="29471">ITTTLIQCNEFPFIVSLQYSKFTNENSEWKHFCAGSIIHKQWILTAAHCIMNVSFFLNQTIAFVNPDYIDEIKQRKIYRLHSAFVHSKFDSNTLDNDICLLKTAKPIRLKQDYIIRLPRSSLLSKRIDKIAIVAGWGTTVSNHRFIQNQQQQSKHLLKAKLKPWPHENCSELYRNSLSFIVPKKTLCYFSSYHQDSCQGDSGGPLFRHLYNHYYEIIGIVSFGGLSCDGSLPGVYTNVHQFRHWIISNIKKNKL</sequence>
<dbReference type="Pfam" id="PF00089">
    <property type="entry name" value="Trypsin"/>
    <property type="match status" value="1"/>
</dbReference>
<dbReference type="InterPro" id="IPR001254">
    <property type="entry name" value="Trypsin_dom"/>
</dbReference>
<evidence type="ECO:0000313" key="6">
    <source>
        <dbReference type="RefSeq" id="XP_027201704.1"/>
    </source>
</evidence>
<name>A0A6P6YAT2_DERPT</name>
<feature type="non-terminal residue" evidence="6">
    <location>
        <position position="1"/>
    </location>
</feature>
<reference evidence="6" key="1">
    <citation type="submission" date="2025-08" db="UniProtKB">
        <authorList>
            <consortium name="RefSeq"/>
        </authorList>
    </citation>
    <scope>IDENTIFICATION</scope>
    <source>
        <strain evidence="6">Airmid</strain>
    </source>
</reference>
<dbReference type="PANTHER" id="PTHR24256">
    <property type="entry name" value="TRYPTASE-RELATED"/>
    <property type="match status" value="1"/>
</dbReference>
<dbReference type="Gene3D" id="2.40.10.10">
    <property type="entry name" value="Trypsin-like serine proteases"/>
    <property type="match status" value="2"/>
</dbReference>
<dbReference type="GO" id="GO:0006508">
    <property type="term" value="P:proteolysis"/>
    <property type="evidence" value="ECO:0007669"/>
    <property type="project" value="UniProtKB-KW"/>
</dbReference>
<dbReference type="OMA" id="FAITAWH"/>
<comment type="similarity">
    <text evidence="2">Belongs to the peptidase S1 family. CLIP subfamily.</text>
</comment>
<keyword evidence="3" id="KW-0378">Hydrolase</keyword>
<organism evidence="5 6">
    <name type="scientific">Dermatophagoides pteronyssinus</name>
    <name type="common">European house dust mite</name>
    <dbReference type="NCBI Taxonomy" id="6956"/>
    <lineage>
        <taxon>Eukaryota</taxon>
        <taxon>Metazoa</taxon>
        <taxon>Ecdysozoa</taxon>
        <taxon>Arthropoda</taxon>
        <taxon>Chelicerata</taxon>
        <taxon>Arachnida</taxon>
        <taxon>Acari</taxon>
        <taxon>Acariformes</taxon>
        <taxon>Sarcoptiformes</taxon>
        <taxon>Astigmata</taxon>
        <taxon>Psoroptidia</taxon>
        <taxon>Analgoidea</taxon>
        <taxon>Pyroglyphidae</taxon>
        <taxon>Dermatophagoidinae</taxon>
        <taxon>Dermatophagoides</taxon>
    </lineage>
</organism>
<dbReference type="PROSITE" id="PS00134">
    <property type="entry name" value="TRYPSIN_HIS"/>
    <property type="match status" value="1"/>
</dbReference>
<evidence type="ECO:0000259" key="4">
    <source>
        <dbReference type="PROSITE" id="PS50240"/>
    </source>
</evidence>
<keyword evidence="3" id="KW-0720">Serine protease</keyword>
<dbReference type="InterPro" id="IPR018114">
    <property type="entry name" value="TRYPSIN_HIS"/>
</dbReference>
<keyword evidence="3" id="KW-0645">Protease</keyword>
<keyword evidence="5" id="KW-1185">Reference proteome</keyword>
<proteinExistence type="inferred from homology"/>
<protein>
    <submittedName>
        <fullName evidence="6">Melanization protease 1-like</fullName>
    </submittedName>
</protein>
<dbReference type="InterPro" id="IPR043504">
    <property type="entry name" value="Peptidase_S1_PA_chymotrypsin"/>
</dbReference>
<evidence type="ECO:0000256" key="1">
    <source>
        <dbReference type="ARBA" id="ARBA00023157"/>
    </source>
</evidence>
<evidence type="ECO:0000313" key="5">
    <source>
        <dbReference type="Proteomes" id="UP000515146"/>
    </source>
</evidence>
<dbReference type="PROSITE" id="PS00135">
    <property type="entry name" value="TRYPSIN_SER"/>
    <property type="match status" value="1"/>
</dbReference>
<dbReference type="PRINTS" id="PR00722">
    <property type="entry name" value="CHYMOTRYPSIN"/>
</dbReference>
<dbReference type="GO" id="GO:0004252">
    <property type="term" value="F:serine-type endopeptidase activity"/>
    <property type="evidence" value="ECO:0007669"/>
    <property type="project" value="InterPro"/>
</dbReference>
<dbReference type="InterPro" id="IPR001314">
    <property type="entry name" value="Peptidase_S1A"/>
</dbReference>
<dbReference type="Proteomes" id="UP000515146">
    <property type="component" value="Unplaced"/>
</dbReference>
<dbReference type="FunFam" id="2.40.10.10:FF:000068">
    <property type="entry name" value="transmembrane protease serine 2"/>
    <property type="match status" value="1"/>
</dbReference>
<keyword evidence="1" id="KW-1015">Disulfide bond</keyword>
<dbReference type="SMART" id="SM00020">
    <property type="entry name" value="Tryp_SPc"/>
    <property type="match status" value="1"/>
</dbReference>
<dbReference type="SUPFAM" id="SSF50494">
    <property type="entry name" value="Trypsin-like serine proteases"/>
    <property type="match status" value="1"/>
</dbReference>
<dbReference type="RefSeq" id="XP_027201704.1">
    <property type="nucleotide sequence ID" value="XM_027345903.1"/>
</dbReference>
<evidence type="ECO:0000256" key="3">
    <source>
        <dbReference type="RuleBase" id="RU363034"/>
    </source>
</evidence>
<dbReference type="InterPro" id="IPR009003">
    <property type="entry name" value="Peptidase_S1_PA"/>
</dbReference>
<dbReference type="CDD" id="cd00190">
    <property type="entry name" value="Tryp_SPc"/>
    <property type="match status" value="1"/>
</dbReference>
<dbReference type="PROSITE" id="PS50240">
    <property type="entry name" value="TRYPSIN_DOM"/>
    <property type="match status" value="1"/>
</dbReference>
<gene>
    <name evidence="6" type="primary">LOC113795696</name>
</gene>
<accession>A0A6P6YAT2</accession>
<feature type="domain" description="Peptidase S1" evidence="4">
    <location>
        <begin position="9"/>
        <end position="250"/>
    </location>
</feature>
<evidence type="ECO:0000256" key="2">
    <source>
        <dbReference type="ARBA" id="ARBA00024195"/>
    </source>
</evidence>
<dbReference type="OrthoDB" id="6496394at2759"/>
<dbReference type="InParanoid" id="A0A6P6YAT2"/>
<dbReference type="KEGG" id="dpte:113795696"/>